<organism evidence="1 2">
    <name type="scientific">Rheinheimera muenzenbergensis</name>
    <dbReference type="NCBI Taxonomy" id="1193628"/>
    <lineage>
        <taxon>Bacteria</taxon>
        <taxon>Pseudomonadati</taxon>
        <taxon>Pseudomonadota</taxon>
        <taxon>Gammaproteobacteria</taxon>
        <taxon>Chromatiales</taxon>
        <taxon>Chromatiaceae</taxon>
        <taxon>Rheinheimera</taxon>
    </lineage>
</organism>
<evidence type="ECO:0000313" key="1">
    <source>
        <dbReference type="EMBL" id="MEH8018784.1"/>
    </source>
</evidence>
<evidence type="ECO:0000313" key="2">
    <source>
        <dbReference type="Proteomes" id="UP001375382"/>
    </source>
</evidence>
<keyword evidence="2" id="KW-1185">Reference proteome</keyword>
<dbReference type="RefSeq" id="WP_335737185.1">
    <property type="nucleotide sequence ID" value="NZ_JALAAR010000016.1"/>
</dbReference>
<dbReference type="Proteomes" id="UP001375382">
    <property type="component" value="Unassembled WGS sequence"/>
</dbReference>
<sequence>MDKISLSKSNYSEWVIRNSLYWLSSVTDWQLSDSDSFWTISLKDNNDQVVSQLHRLLNDYKLREILAQKTQRITDSIAVNVLTSIDNRLKLQ</sequence>
<protein>
    <submittedName>
        <fullName evidence="1">His-Xaa-Ser system protein HxsD</fullName>
    </submittedName>
</protein>
<name>A0ABU8CAJ8_9GAMM</name>
<proteinExistence type="predicted"/>
<accession>A0ABU8CAJ8</accession>
<gene>
    <name evidence="1" type="primary">hxsD</name>
    <name evidence="1" type="ORF">MN202_16195</name>
</gene>
<reference evidence="1 2" key="1">
    <citation type="journal article" date="2023" name="Ecotoxicol. Environ. Saf.">
        <title>Mercury remediation potential of mercury-resistant strain Rheinheimera metallidurans sp. nov. isolated from a municipal waste dumping site.</title>
        <authorList>
            <person name="Yadav V."/>
            <person name="Manjhi A."/>
            <person name="Vadakedath N."/>
        </authorList>
    </citation>
    <scope>NUCLEOTIDE SEQUENCE [LARGE SCALE GENOMIC DNA]</scope>
    <source>
        <strain evidence="1 2">E-49</strain>
    </source>
</reference>
<comment type="caution">
    <text evidence="1">The sequence shown here is derived from an EMBL/GenBank/DDBJ whole genome shotgun (WGS) entry which is preliminary data.</text>
</comment>
<dbReference type="EMBL" id="JALAAR010000016">
    <property type="protein sequence ID" value="MEH8018784.1"/>
    <property type="molecule type" value="Genomic_DNA"/>
</dbReference>
<dbReference type="NCBIfam" id="TIGR03976">
    <property type="entry name" value="chp_LLNDYxLRE"/>
    <property type="match status" value="1"/>
</dbReference>
<dbReference type="InterPro" id="IPR023974">
    <property type="entry name" value="HxsD"/>
</dbReference>